<dbReference type="PANTHER" id="PTHR10241">
    <property type="entry name" value="LETHAL 2 GIANT LARVAE PROTEIN"/>
    <property type="match status" value="1"/>
</dbReference>
<dbReference type="SUPFAM" id="SSF50978">
    <property type="entry name" value="WD40 repeat-like"/>
    <property type="match status" value="1"/>
</dbReference>
<dbReference type="Gene3D" id="1.20.5.110">
    <property type="match status" value="2"/>
</dbReference>
<accession>A0A6N2K755</accession>
<keyword evidence="3" id="KW-0268">Exocytosis</keyword>
<dbReference type="CDD" id="cd15873">
    <property type="entry name" value="R-SNARE_STXBP5_6"/>
    <property type="match status" value="2"/>
</dbReference>
<evidence type="ECO:0000256" key="4">
    <source>
        <dbReference type="ARBA" id="ARBA00022490"/>
    </source>
</evidence>
<evidence type="ECO:0000256" key="3">
    <source>
        <dbReference type="ARBA" id="ARBA00022483"/>
    </source>
</evidence>
<dbReference type="EMBL" id="CAADRP010000158">
    <property type="protein sequence ID" value="VFU24168.1"/>
    <property type="molecule type" value="Genomic_DNA"/>
</dbReference>
<dbReference type="InterPro" id="IPR042855">
    <property type="entry name" value="V_SNARE_CC"/>
</dbReference>
<dbReference type="SUPFAM" id="SSF58038">
    <property type="entry name" value="SNARE fusion complex"/>
    <property type="match status" value="1"/>
</dbReference>
<dbReference type="InterPro" id="IPR015943">
    <property type="entry name" value="WD40/YVTN_repeat-like_dom_sf"/>
</dbReference>
<name>A0A6N2K755_SALVM</name>
<evidence type="ECO:0000313" key="9">
    <source>
        <dbReference type="EMBL" id="VFU24168.1"/>
    </source>
</evidence>
<feature type="coiled-coil region" evidence="6">
    <location>
        <begin position="1266"/>
        <end position="1303"/>
    </location>
</feature>
<dbReference type="Gene3D" id="2.130.10.10">
    <property type="entry name" value="YVTN repeat-like/Quinoprotein amine dehydrogenase"/>
    <property type="match status" value="2"/>
</dbReference>
<sequence length="1316" mass="145324">MLSAKRLIQKAVLLRHHQENNKERSSLTAADLDLQVVVHYGIPSTASLLAFDSIQRLLAIATLDGRLKVFGGDGIEVIFTSPKQLPYKNIEFLQNQGFLISISIENDIQVWNLESRCLAYSLQWEMNITAFSVISRSCFMFIGDEHGSLSVLKYDSEDAKLLQLPYHISANSLKEAAGFPSPDHQPIVGVLPQPHSSGNRQDKSLIIVLIAYQDGLIVLWDVSEGRTLFVGGGKDLQLKDDSKNEVDPNIPEDTEEKEITALSWASSNGSILAVGYLDGDILFWKTSTASSTRGQKNELTNSNIVKLQLSSSEKRLPIIVLHWSISDRPSNDGDGRLFIYGGDEIGSEEVLTVLTLEWSSGMETVRCVGRMDITLAGSFADMILLPSSGPTEGNPKAAVSVLANPGQLHIFDDASLSSLPSRQKHKATVLTMGFPMVVPTVDPHITVAKLITLPLGGNSSKILSEIASAKKRRSTPFHGGSANWPLTGGVPSHLSFTEHADVERVYIAGYLDGSVRIWDATYPDLSLICIVEGEVESIAMAGLSDPVTKLDFCSLTQSLAVGNKCGLVRIYNLNGSSDETTFHYLIDTKHEVHTLPQGKGPPLRAVFSLLNSPILALQFANYGAKLAVGLECGHVVVLDTSSLAVLFTTESVSSSCSPVISVNWVGCINTCSLVKSPKHSDSNMPITPTEQVMFFLTKDATLYMIDGGTGSMISSHPWHPKKKSVAISMYVIGKYNLKVEGIPSVPDLTDGKQLEESGQNLEAKNESEHTTNSTGISSHNNDHHSSVNTLTRERLLDSFILLCCVDSLQLYSTKNVIQGNNKAICKVKHAKPCCWASTFRKEGNICGVVLLFQSGITFQHFCTAHLNSISSSNIVDSAYIYLDRSFSGLELVKETSLMSILRWNFKANMEKMMSCDNGQITLAHGCELAFISLFSGENFSRIPESFPCLHDKVLAAAADAAFNFSSNQKKQGIKPGILDGIVKGFKGRKVDHSVVINPSPKSDFSHLEAAFSKQPFSDSYRTAVDSEEVVELHIDDIEIDDEPSLPTATTSSQEVKHMKREKRSQREQLLGVTDDMKPKLRTPEEIMAKYRKAEDASSVAARAREKLLQRQEKLERISRRTAELQSGAEDFSSMANELVKLMEKRKCNTPVRDARLLLFVAGSNLCSARQGFSLQDKQGKNGSNYDWRPDCTKLEFLCFLHRNRYGNTGPAHMATKSSHEAQSKKREKRDGRENLLGFGDETRHRSRNLKEIVSKYRKSKDPSSLAMSAKNKLVQRQEKLDKLSNQAEELEGTSEDYASMTNELLKKMEKRKWWQI</sequence>
<dbReference type="InterPro" id="IPR001680">
    <property type="entry name" value="WD40_rpt"/>
</dbReference>
<evidence type="ECO:0000256" key="1">
    <source>
        <dbReference type="ARBA" id="ARBA00004496"/>
    </source>
</evidence>
<feature type="region of interest" description="Disordered" evidence="7">
    <location>
        <begin position="1040"/>
        <end position="1067"/>
    </location>
</feature>
<feature type="domain" description="V-SNARE coiled-coil homology" evidence="8">
    <location>
        <begin position="1085"/>
        <end position="1145"/>
    </location>
</feature>
<keyword evidence="4" id="KW-0963">Cytoplasm</keyword>
<dbReference type="PANTHER" id="PTHR10241:SF25">
    <property type="entry name" value="TOMOSYN, ISOFORM C"/>
    <property type="match status" value="1"/>
</dbReference>
<comment type="subcellular location">
    <subcellularLocation>
        <location evidence="1">Cytoplasm</location>
    </subcellularLocation>
</comment>
<keyword evidence="5 6" id="KW-0175">Coiled coil</keyword>
<dbReference type="PROSITE" id="PS50892">
    <property type="entry name" value="V_SNARE"/>
    <property type="match status" value="2"/>
</dbReference>
<dbReference type="GO" id="GO:0006887">
    <property type="term" value="P:exocytosis"/>
    <property type="evidence" value="ECO:0007669"/>
    <property type="project" value="UniProtKB-KW"/>
</dbReference>
<evidence type="ECO:0000256" key="5">
    <source>
        <dbReference type="PROSITE-ProRule" id="PRU00290"/>
    </source>
</evidence>
<gene>
    <name evidence="9" type="ORF">SVIM_LOCUS43258</name>
</gene>
<comment type="similarity">
    <text evidence="2">Belongs to the WD repeat L(2)GL family.</text>
</comment>
<dbReference type="GO" id="GO:0005886">
    <property type="term" value="C:plasma membrane"/>
    <property type="evidence" value="ECO:0007669"/>
    <property type="project" value="TreeGrafter"/>
</dbReference>
<dbReference type="InterPro" id="IPR036322">
    <property type="entry name" value="WD40_repeat_dom_sf"/>
</dbReference>
<proteinExistence type="inferred from homology"/>
<protein>
    <recommendedName>
        <fullName evidence="8">V-SNARE coiled-coil homology domain-containing protein</fullName>
    </recommendedName>
</protein>
<dbReference type="GO" id="GO:0005737">
    <property type="term" value="C:cytoplasm"/>
    <property type="evidence" value="ECO:0007669"/>
    <property type="project" value="UniProtKB-SubCell"/>
</dbReference>
<evidence type="ECO:0000259" key="8">
    <source>
        <dbReference type="PROSITE" id="PS50892"/>
    </source>
</evidence>
<evidence type="ECO:0000256" key="2">
    <source>
        <dbReference type="ARBA" id="ARBA00008070"/>
    </source>
</evidence>
<dbReference type="GO" id="GO:0006893">
    <property type="term" value="P:Golgi to plasma membrane transport"/>
    <property type="evidence" value="ECO:0007669"/>
    <property type="project" value="TreeGrafter"/>
</dbReference>
<feature type="domain" description="V-SNARE coiled-coil homology" evidence="8">
    <location>
        <begin position="1251"/>
        <end position="1315"/>
    </location>
</feature>
<evidence type="ECO:0000256" key="6">
    <source>
        <dbReference type="SAM" id="Coils"/>
    </source>
</evidence>
<dbReference type="GO" id="GO:0045159">
    <property type="term" value="F:myosin II binding"/>
    <property type="evidence" value="ECO:0007669"/>
    <property type="project" value="TreeGrafter"/>
</dbReference>
<dbReference type="GO" id="GO:0019905">
    <property type="term" value="F:syntaxin binding"/>
    <property type="evidence" value="ECO:0007669"/>
    <property type="project" value="TreeGrafter"/>
</dbReference>
<evidence type="ECO:0000256" key="7">
    <source>
        <dbReference type="SAM" id="MobiDB-lite"/>
    </source>
</evidence>
<organism evidence="9">
    <name type="scientific">Salix viminalis</name>
    <name type="common">Common osier</name>
    <name type="synonym">Basket willow</name>
    <dbReference type="NCBI Taxonomy" id="40686"/>
    <lineage>
        <taxon>Eukaryota</taxon>
        <taxon>Viridiplantae</taxon>
        <taxon>Streptophyta</taxon>
        <taxon>Embryophyta</taxon>
        <taxon>Tracheophyta</taxon>
        <taxon>Spermatophyta</taxon>
        <taxon>Magnoliopsida</taxon>
        <taxon>eudicotyledons</taxon>
        <taxon>Gunneridae</taxon>
        <taxon>Pentapetalae</taxon>
        <taxon>rosids</taxon>
        <taxon>fabids</taxon>
        <taxon>Malpighiales</taxon>
        <taxon>Salicaceae</taxon>
        <taxon>Saliceae</taxon>
        <taxon>Salix</taxon>
    </lineage>
</organism>
<dbReference type="GO" id="GO:0005096">
    <property type="term" value="F:GTPase activator activity"/>
    <property type="evidence" value="ECO:0007669"/>
    <property type="project" value="TreeGrafter"/>
</dbReference>
<feature type="region of interest" description="Disordered" evidence="7">
    <location>
        <begin position="1209"/>
        <end position="1238"/>
    </location>
</feature>
<feature type="region of interest" description="Disordered" evidence="7">
    <location>
        <begin position="757"/>
        <end position="785"/>
    </location>
</feature>
<feature type="compositionally biased region" description="Basic and acidic residues" evidence="7">
    <location>
        <begin position="1217"/>
        <end position="1233"/>
    </location>
</feature>
<reference evidence="9" key="1">
    <citation type="submission" date="2019-03" db="EMBL/GenBank/DDBJ databases">
        <authorList>
            <person name="Mank J."/>
            <person name="Almeida P."/>
        </authorList>
    </citation>
    <scope>NUCLEOTIDE SEQUENCE</scope>
    <source>
        <strain evidence="9">78183</strain>
    </source>
</reference>
<dbReference type="SMART" id="SM00320">
    <property type="entry name" value="WD40"/>
    <property type="match status" value="6"/>
</dbReference>